<feature type="compositionally biased region" description="Basic and acidic residues" evidence="1">
    <location>
        <begin position="138"/>
        <end position="178"/>
    </location>
</feature>
<evidence type="ECO:0000313" key="2">
    <source>
        <dbReference type="EMBL" id="TIA86639.1"/>
    </source>
</evidence>
<feature type="region of interest" description="Disordered" evidence="1">
    <location>
        <begin position="1"/>
        <end position="368"/>
    </location>
</feature>
<feature type="compositionally biased region" description="Pro residues" evidence="1">
    <location>
        <begin position="336"/>
        <end position="345"/>
    </location>
</feature>
<feature type="compositionally biased region" description="Basic and acidic residues" evidence="1">
    <location>
        <begin position="217"/>
        <end position="229"/>
    </location>
</feature>
<feature type="compositionally biased region" description="Basic and acidic residues" evidence="1">
    <location>
        <begin position="287"/>
        <end position="297"/>
    </location>
</feature>
<feature type="compositionally biased region" description="Low complexity" evidence="1">
    <location>
        <begin position="21"/>
        <end position="35"/>
    </location>
</feature>
<feature type="compositionally biased region" description="Polar residues" evidence="1">
    <location>
        <begin position="183"/>
        <end position="194"/>
    </location>
</feature>
<feature type="compositionally biased region" description="Pro residues" evidence="1">
    <location>
        <begin position="241"/>
        <end position="257"/>
    </location>
</feature>
<gene>
    <name evidence="2" type="ORF">E3P99_03634</name>
</gene>
<keyword evidence="3" id="KW-1185">Reference proteome</keyword>
<dbReference type="AlphaFoldDB" id="A0A4T0FFA5"/>
<feature type="compositionally biased region" description="Basic residues" evidence="1">
    <location>
        <begin position="198"/>
        <end position="207"/>
    </location>
</feature>
<proteinExistence type="predicted"/>
<name>A0A4T0FFA5_9BASI</name>
<dbReference type="EMBL" id="SPNW01000078">
    <property type="protein sequence ID" value="TIA86639.1"/>
    <property type="molecule type" value="Genomic_DNA"/>
</dbReference>
<organism evidence="2 3">
    <name type="scientific">Wallemia hederae</name>
    <dbReference type="NCBI Taxonomy" id="1540922"/>
    <lineage>
        <taxon>Eukaryota</taxon>
        <taxon>Fungi</taxon>
        <taxon>Dikarya</taxon>
        <taxon>Basidiomycota</taxon>
        <taxon>Wallemiomycotina</taxon>
        <taxon>Wallemiomycetes</taxon>
        <taxon>Wallemiales</taxon>
        <taxon>Wallemiaceae</taxon>
        <taxon>Wallemia</taxon>
    </lineage>
</organism>
<protein>
    <submittedName>
        <fullName evidence="2">Uncharacterized protein</fullName>
    </submittedName>
</protein>
<comment type="caution">
    <text evidence="2">The sequence shown here is derived from an EMBL/GenBank/DDBJ whole genome shotgun (WGS) entry which is preliminary data.</text>
</comment>
<evidence type="ECO:0000313" key="3">
    <source>
        <dbReference type="Proteomes" id="UP000310189"/>
    </source>
</evidence>
<evidence type="ECO:0000256" key="1">
    <source>
        <dbReference type="SAM" id="MobiDB-lite"/>
    </source>
</evidence>
<sequence>MSPKRVRFGPRDPSINDKENAPSPALPMSPLLLFPEPEEPDKGDAGAEAKDTKEEEKPPPPKGKKGKGVQRKPVPKEKEKEQDNAGGNKGKVSFLNTPTLIAQDFYSEDDATPAPSDKPASPIAFPMANADDEPIIEDLFHEIERDTKLLKAEHDKEKDGGNKKDEGKAGEEPKKDEPPPADTSASEAETSNGNSGPGKKKKKKKGGKGGPGGPGDGKPDEKPADKPEDLPLNIALDVPQDKPPAPLPPTPDAPPAPPKDEVAIAESAPPPEAALPAPPLPMPPIDIKVDGPAEIKIDPPPPPPPETNTAMNPPKAPTTAVSSSFGDMDSTVAPLSTPPTSPPGSRPTTPVAVMPPPSSQYDPQTMFQDGRPSLLTVAFHAIAFNKDSLGMPPHPSNDVLMNSTINMVDRDVEQLPDNERTGYASEVSNLAKQLIAASNELRKAWHESQSA</sequence>
<feature type="compositionally biased region" description="Basic and acidic residues" evidence="1">
    <location>
        <begin position="40"/>
        <end position="59"/>
    </location>
</feature>
<dbReference type="Proteomes" id="UP000310189">
    <property type="component" value="Unassembled WGS sequence"/>
</dbReference>
<feature type="compositionally biased region" description="Basic and acidic residues" evidence="1">
    <location>
        <begin position="74"/>
        <end position="83"/>
    </location>
</feature>
<reference evidence="2 3" key="1">
    <citation type="submission" date="2019-03" db="EMBL/GenBank/DDBJ databases">
        <title>Sequencing 23 genomes of Wallemia ichthyophaga.</title>
        <authorList>
            <person name="Gostincar C."/>
        </authorList>
    </citation>
    <scope>NUCLEOTIDE SEQUENCE [LARGE SCALE GENOMIC DNA]</scope>
    <source>
        <strain evidence="2 3">EXF-5753</strain>
    </source>
</reference>
<accession>A0A4T0FFA5</accession>
<feature type="compositionally biased region" description="Pro residues" evidence="1">
    <location>
        <begin position="268"/>
        <end position="284"/>
    </location>
</feature>